<comment type="subcellular location">
    <subcellularLocation>
        <location evidence="1">Nucleus</location>
    </subcellularLocation>
</comment>
<proteinExistence type="predicted"/>
<dbReference type="AlphaFoldDB" id="A0A0F8USK6"/>
<keyword evidence="5" id="KW-0539">Nucleus</keyword>
<dbReference type="GO" id="GO:0008270">
    <property type="term" value="F:zinc ion binding"/>
    <property type="evidence" value="ECO:0007669"/>
    <property type="project" value="InterPro"/>
</dbReference>
<organism evidence="8 9">
    <name type="scientific">Aspergillus ochraceoroseus</name>
    <dbReference type="NCBI Taxonomy" id="138278"/>
    <lineage>
        <taxon>Eukaryota</taxon>
        <taxon>Fungi</taxon>
        <taxon>Dikarya</taxon>
        <taxon>Ascomycota</taxon>
        <taxon>Pezizomycotina</taxon>
        <taxon>Eurotiomycetes</taxon>
        <taxon>Eurotiomycetidae</taxon>
        <taxon>Eurotiales</taxon>
        <taxon>Aspergillaceae</taxon>
        <taxon>Aspergillus</taxon>
        <taxon>Aspergillus subgen. Nidulantes</taxon>
    </lineage>
</organism>
<keyword evidence="9" id="KW-1185">Reference proteome</keyword>
<dbReference type="PANTHER" id="PTHR46910:SF37">
    <property type="entry name" value="ZN(II)2CYS6 TRANSCRIPTION FACTOR (EUROFUNG)"/>
    <property type="match status" value="1"/>
</dbReference>
<feature type="domain" description="Xylanolytic transcriptional activator regulatory" evidence="7">
    <location>
        <begin position="288"/>
        <end position="358"/>
    </location>
</feature>
<protein>
    <recommendedName>
        <fullName evidence="7">Xylanolytic transcriptional activator regulatory domain-containing protein</fullName>
    </recommendedName>
</protein>
<dbReference type="GO" id="GO:0003677">
    <property type="term" value="F:DNA binding"/>
    <property type="evidence" value="ECO:0007669"/>
    <property type="project" value="UniProtKB-KW"/>
</dbReference>
<dbReference type="SMART" id="SM00906">
    <property type="entry name" value="Fungal_trans"/>
    <property type="match status" value="1"/>
</dbReference>
<evidence type="ECO:0000256" key="2">
    <source>
        <dbReference type="ARBA" id="ARBA00023015"/>
    </source>
</evidence>
<dbReference type="GO" id="GO:0006351">
    <property type="term" value="P:DNA-templated transcription"/>
    <property type="evidence" value="ECO:0007669"/>
    <property type="project" value="InterPro"/>
</dbReference>
<accession>A0A0F8USK6</accession>
<dbReference type="GO" id="GO:0005634">
    <property type="term" value="C:nucleus"/>
    <property type="evidence" value="ECO:0007669"/>
    <property type="project" value="UniProtKB-SubCell"/>
</dbReference>
<sequence length="597" mass="67606">MRVTRASERRSNAIKPGQPASGARFKAYNALLIASGRTTRPRSTRPGRLSSPLHGILPLSQDDAEEATSSPAQSTSIATPELGRVMQSQPSPPGPATLGQLHLSSQIPNSFRAFSGLPFFSSQGQQWIGDRTGQHVDLYRFYCYGPPWQSQRVARTEDMYAYFRAHDHLDLPHPNLLHEYLHKFRTSYRRVMFPVIELEGFQYTIQAAYEHKTTHYSPDIHGARACIFAFMAFMAIPERQSTMAEQYTYEAMFLVPGILQGMASIDAVQTLLTLTCSRLFLYGDAFSVDIMLSAAARFLFNLGGNIPTRTTSLFALRCRTLFWTIYTIDKELCFRTGRPPSLCDDQCDLTLPDETEYANQVGYGILPKPGPDHLHIAFPTDLRIAIIKSRIYTRLWSVPAQFKSDAELLQTIRELDVAVEEWKVHLPTVEDPVVLNPEMADDFDMRHRFWLLNFQYQYCVAAIHQTTTGCAAWIRDENQQLPGITSSLAVAVAASRSLLDILMDRRFSLEMGSFWFDSFYIISGVITLFCNILKNPLAPTVGNDISYFHMIARRIEEIRDPAEFQADRGRTREFVVELCRLAECAVHFANQYGSESP</sequence>
<dbReference type="PANTHER" id="PTHR46910">
    <property type="entry name" value="TRANSCRIPTION FACTOR PDR1"/>
    <property type="match status" value="1"/>
</dbReference>
<gene>
    <name evidence="8" type="ORF">AOCH_001408</name>
</gene>
<dbReference type="InterPro" id="IPR007219">
    <property type="entry name" value="XnlR_reg_dom"/>
</dbReference>
<evidence type="ECO:0000256" key="6">
    <source>
        <dbReference type="SAM" id="MobiDB-lite"/>
    </source>
</evidence>
<dbReference type="Pfam" id="PF04082">
    <property type="entry name" value="Fungal_trans"/>
    <property type="match status" value="1"/>
</dbReference>
<comment type="caution">
    <text evidence="8">The sequence shown here is derived from an EMBL/GenBank/DDBJ whole genome shotgun (WGS) entry which is preliminary data.</text>
</comment>
<evidence type="ECO:0000256" key="1">
    <source>
        <dbReference type="ARBA" id="ARBA00004123"/>
    </source>
</evidence>
<keyword evidence="3" id="KW-0238">DNA-binding</keyword>
<reference evidence="8 9" key="1">
    <citation type="submission" date="2015-02" db="EMBL/GenBank/DDBJ databases">
        <title>Draft Genome Sequences of Two Closely-Related Aflatoxigenic Aspergillus Species Obtained from the Cote d'Ivoire.</title>
        <authorList>
            <person name="Moore G.G."/>
            <person name="Beltz S.B."/>
            <person name="Mack B.M."/>
        </authorList>
    </citation>
    <scope>NUCLEOTIDE SEQUENCE [LARGE SCALE GENOMIC DNA]</scope>
    <source>
        <strain evidence="8 9">SRRC1432</strain>
    </source>
</reference>
<dbReference type="Proteomes" id="UP000034947">
    <property type="component" value="Unassembled WGS sequence"/>
</dbReference>
<evidence type="ECO:0000256" key="5">
    <source>
        <dbReference type="ARBA" id="ARBA00023242"/>
    </source>
</evidence>
<dbReference type="GO" id="GO:0003700">
    <property type="term" value="F:DNA-binding transcription factor activity"/>
    <property type="evidence" value="ECO:0007669"/>
    <property type="project" value="InterPro"/>
</dbReference>
<feature type="compositionally biased region" description="Basic and acidic residues" evidence="6">
    <location>
        <begin position="1"/>
        <end position="11"/>
    </location>
</feature>
<dbReference type="OrthoDB" id="4116913at2759"/>
<keyword evidence="2" id="KW-0805">Transcription regulation</keyword>
<name>A0A0F8USK6_9EURO</name>
<evidence type="ECO:0000259" key="7">
    <source>
        <dbReference type="SMART" id="SM00906"/>
    </source>
</evidence>
<evidence type="ECO:0000313" key="8">
    <source>
        <dbReference type="EMBL" id="KKK22574.1"/>
    </source>
</evidence>
<dbReference type="CDD" id="cd12148">
    <property type="entry name" value="fungal_TF_MHR"/>
    <property type="match status" value="1"/>
</dbReference>
<evidence type="ECO:0000256" key="4">
    <source>
        <dbReference type="ARBA" id="ARBA00023163"/>
    </source>
</evidence>
<keyword evidence="4" id="KW-0804">Transcription</keyword>
<feature type="region of interest" description="Disordered" evidence="6">
    <location>
        <begin position="1"/>
        <end position="21"/>
    </location>
</feature>
<evidence type="ECO:0000313" key="9">
    <source>
        <dbReference type="Proteomes" id="UP000034947"/>
    </source>
</evidence>
<dbReference type="EMBL" id="JYKN01000897">
    <property type="protein sequence ID" value="KKK22574.1"/>
    <property type="molecule type" value="Genomic_DNA"/>
</dbReference>
<dbReference type="InterPro" id="IPR050987">
    <property type="entry name" value="AtrR-like"/>
</dbReference>
<feature type="region of interest" description="Disordered" evidence="6">
    <location>
        <begin position="34"/>
        <end position="56"/>
    </location>
</feature>
<dbReference type="VEuPathDB" id="FungiDB:P175DRAFT_0432061"/>
<evidence type="ECO:0000256" key="3">
    <source>
        <dbReference type="ARBA" id="ARBA00023125"/>
    </source>
</evidence>